<feature type="transmembrane region" description="Helical" evidence="2">
    <location>
        <begin position="113"/>
        <end position="138"/>
    </location>
</feature>
<feature type="transmembrane region" description="Helical" evidence="2">
    <location>
        <begin position="88"/>
        <end position="106"/>
    </location>
</feature>
<dbReference type="EMBL" id="QOUI01000006">
    <property type="protein sequence ID" value="RCK69296.1"/>
    <property type="molecule type" value="Genomic_DNA"/>
</dbReference>
<accession>A0A367YTT4</accession>
<dbReference type="InterPro" id="IPR000045">
    <property type="entry name" value="Prepilin_IV_endopep_pep"/>
</dbReference>
<feature type="transmembrane region" description="Helical" evidence="2">
    <location>
        <begin position="61"/>
        <end position="82"/>
    </location>
</feature>
<keyword evidence="2" id="KW-0812">Transmembrane</keyword>
<keyword evidence="2" id="KW-0472">Membrane</keyword>
<comment type="caution">
    <text evidence="4">The sequence shown here is derived from an EMBL/GenBank/DDBJ whole genome shotgun (WGS) entry which is preliminary data.</text>
</comment>
<reference evidence="4 5" key="1">
    <citation type="submission" date="2018-07" db="EMBL/GenBank/DDBJ databases">
        <title>Desertimonas flava gen. nov. sp. nov.</title>
        <authorList>
            <person name="Liu S."/>
        </authorList>
    </citation>
    <scope>NUCLEOTIDE SEQUENCE [LARGE SCALE GENOMIC DNA]</scope>
    <source>
        <strain evidence="4 5">16Sb5-5</strain>
    </source>
</reference>
<proteinExistence type="inferred from homology"/>
<dbReference type="GO" id="GO:0005886">
    <property type="term" value="C:plasma membrane"/>
    <property type="evidence" value="ECO:0007669"/>
    <property type="project" value="TreeGrafter"/>
</dbReference>
<feature type="domain" description="Prepilin type IV endopeptidase peptidase" evidence="3">
    <location>
        <begin position="67"/>
        <end position="164"/>
    </location>
</feature>
<name>A0A367YTT4_9ACTN</name>
<feature type="transmembrane region" description="Helical" evidence="2">
    <location>
        <begin position="158"/>
        <end position="183"/>
    </location>
</feature>
<evidence type="ECO:0000259" key="3">
    <source>
        <dbReference type="Pfam" id="PF01478"/>
    </source>
</evidence>
<comment type="similarity">
    <text evidence="1">Belongs to the peptidase A24 family.</text>
</comment>
<evidence type="ECO:0000256" key="1">
    <source>
        <dbReference type="ARBA" id="ARBA00005801"/>
    </source>
</evidence>
<sequence length="216" mass="21606">MDASAVLVTAVLAGASAALLTPWVRSVARSRSRWLARPATSLLAGTAGAGAAALASDWPELVGFALLGLGAALLVLLDLAVLRLPDVLVAPLYPLLLGPLAVAAALDGDPGRWVRAVGAGLLLAGVYLVLALVSPSQLGVGDVKLSGVLGAFLGWLGWPHLVLGGLAGFALSAGVSLVLLVVVRADRRTAFPFGPWMVLGAVLGAVAGPVVLPVLA</sequence>
<protein>
    <submittedName>
        <fullName evidence="4">Prepilin peptidase</fullName>
    </submittedName>
</protein>
<dbReference type="InterPro" id="IPR050882">
    <property type="entry name" value="Prepilin_peptidase/N-MTase"/>
</dbReference>
<dbReference type="Pfam" id="PF01478">
    <property type="entry name" value="Peptidase_A24"/>
    <property type="match status" value="1"/>
</dbReference>
<dbReference type="PANTHER" id="PTHR30487">
    <property type="entry name" value="TYPE 4 PREPILIN-LIKE PROTEINS LEADER PEPTIDE-PROCESSING ENZYME"/>
    <property type="match status" value="1"/>
</dbReference>
<keyword evidence="5" id="KW-1185">Reference proteome</keyword>
<feature type="transmembrane region" description="Helical" evidence="2">
    <location>
        <begin position="195"/>
        <end position="215"/>
    </location>
</feature>
<dbReference type="GO" id="GO:0006465">
    <property type="term" value="P:signal peptide processing"/>
    <property type="evidence" value="ECO:0007669"/>
    <property type="project" value="TreeGrafter"/>
</dbReference>
<dbReference type="Proteomes" id="UP000252770">
    <property type="component" value="Unassembled WGS sequence"/>
</dbReference>
<dbReference type="RefSeq" id="WP_114126615.1">
    <property type="nucleotide sequence ID" value="NZ_QOUI01000006.1"/>
</dbReference>
<keyword evidence="2" id="KW-1133">Transmembrane helix</keyword>
<dbReference type="AlphaFoldDB" id="A0A367YTT4"/>
<evidence type="ECO:0000256" key="2">
    <source>
        <dbReference type="SAM" id="Phobius"/>
    </source>
</evidence>
<organism evidence="4 5">
    <name type="scientific">Desertihabitans brevis</name>
    <dbReference type="NCBI Taxonomy" id="2268447"/>
    <lineage>
        <taxon>Bacteria</taxon>
        <taxon>Bacillati</taxon>
        <taxon>Actinomycetota</taxon>
        <taxon>Actinomycetes</taxon>
        <taxon>Propionibacteriales</taxon>
        <taxon>Propionibacteriaceae</taxon>
        <taxon>Desertihabitans</taxon>
    </lineage>
</organism>
<gene>
    <name evidence="4" type="ORF">DT076_10350</name>
</gene>
<evidence type="ECO:0000313" key="4">
    <source>
        <dbReference type="EMBL" id="RCK69296.1"/>
    </source>
</evidence>
<evidence type="ECO:0000313" key="5">
    <source>
        <dbReference type="Proteomes" id="UP000252770"/>
    </source>
</evidence>
<dbReference type="PANTHER" id="PTHR30487:SF0">
    <property type="entry name" value="PREPILIN LEADER PEPTIDASE_N-METHYLTRANSFERASE-RELATED"/>
    <property type="match status" value="1"/>
</dbReference>
<dbReference type="GO" id="GO:0004190">
    <property type="term" value="F:aspartic-type endopeptidase activity"/>
    <property type="evidence" value="ECO:0007669"/>
    <property type="project" value="InterPro"/>
</dbReference>